<dbReference type="EMBL" id="MWPR01000003">
    <property type="protein sequence ID" value="ORJ51835.1"/>
    <property type="molecule type" value="Genomic_DNA"/>
</dbReference>
<dbReference type="RefSeq" id="WP_085005362.1">
    <property type="nucleotide sequence ID" value="NZ_MWPR01000003.1"/>
</dbReference>
<dbReference type="Pfam" id="PF13561">
    <property type="entry name" value="adh_short_C2"/>
    <property type="match status" value="1"/>
</dbReference>
<proteinExistence type="inferred from homology"/>
<comment type="caution">
    <text evidence="3">The sequence shown here is derived from an EMBL/GenBank/DDBJ whole genome shotgun (WGS) entry which is preliminary data.</text>
</comment>
<evidence type="ECO:0000313" key="3">
    <source>
        <dbReference type="EMBL" id="ORJ51835.1"/>
    </source>
</evidence>
<reference evidence="3 4" key="1">
    <citation type="submission" date="2017-02" db="EMBL/GenBank/DDBJ databases">
        <title>Draft genome sequence of a Kluyvera intermedia isolate from a patient with a pancreatic abscess.</title>
        <authorList>
            <person name="Thele R."/>
        </authorList>
    </citation>
    <scope>NUCLEOTIDE SEQUENCE [LARGE SCALE GENOMIC DNA]</scope>
    <source>
        <strain evidence="3 4">FOSA7093</strain>
    </source>
</reference>
<dbReference type="InterPro" id="IPR036291">
    <property type="entry name" value="NAD(P)-bd_dom_sf"/>
</dbReference>
<gene>
    <name evidence="3" type="ORF">B2M27_03225</name>
</gene>
<accession>A0ABX3UK14</accession>
<evidence type="ECO:0000256" key="1">
    <source>
        <dbReference type="ARBA" id="ARBA00006484"/>
    </source>
</evidence>
<dbReference type="Gene3D" id="3.40.50.720">
    <property type="entry name" value="NAD(P)-binding Rossmann-like Domain"/>
    <property type="match status" value="1"/>
</dbReference>
<protein>
    <recommendedName>
        <fullName evidence="5">SDR family oxidoreductase</fullName>
    </recommendedName>
</protein>
<dbReference type="SUPFAM" id="SSF51735">
    <property type="entry name" value="NAD(P)-binding Rossmann-fold domains"/>
    <property type="match status" value="1"/>
</dbReference>
<dbReference type="PRINTS" id="PR00081">
    <property type="entry name" value="GDHRDH"/>
</dbReference>
<dbReference type="InterPro" id="IPR051122">
    <property type="entry name" value="SDR_DHRS6-like"/>
</dbReference>
<comment type="similarity">
    <text evidence="1">Belongs to the short-chain dehydrogenases/reductases (SDR) family.</text>
</comment>
<evidence type="ECO:0000256" key="2">
    <source>
        <dbReference type="ARBA" id="ARBA00023002"/>
    </source>
</evidence>
<sequence length="236" mass="26558">MASQKTILLTGHDVEPDLLDALTKNYSRQGYDVLFGESREPQSIAHEIEELTGNDRLLTAFVYISPSPRQGTLLDGDADIINHTMNDDLELGLWWIQAVSKKMVEQRRGGRIVTLGHIAALVPTEKFSYGAASQLALMNLCRSAILDLAPYNIKINTIFRGFSESHPAEREFVEQLKVLHKDDGIPLIDYTQPEDIASTCYLLTDLHINSFNGAMLTMDSGFYVTRKIRYLEPIQE</sequence>
<evidence type="ECO:0000313" key="4">
    <source>
        <dbReference type="Proteomes" id="UP000192521"/>
    </source>
</evidence>
<dbReference type="InterPro" id="IPR002347">
    <property type="entry name" value="SDR_fam"/>
</dbReference>
<keyword evidence="4" id="KW-1185">Reference proteome</keyword>
<dbReference type="PANTHER" id="PTHR43477:SF1">
    <property type="entry name" value="DIHYDROANTICAPSIN 7-DEHYDROGENASE"/>
    <property type="match status" value="1"/>
</dbReference>
<keyword evidence="2" id="KW-0560">Oxidoreductase</keyword>
<organism evidence="3 4">
    <name type="scientific">Kluyvera intermedia</name>
    <name type="common">Enterobacter intermedius</name>
    <dbReference type="NCBI Taxonomy" id="61648"/>
    <lineage>
        <taxon>Bacteria</taxon>
        <taxon>Pseudomonadati</taxon>
        <taxon>Pseudomonadota</taxon>
        <taxon>Gammaproteobacteria</taxon>
        <taxon>Enterobacterales</taxon>
        <taxon>Enterobacteriaceae</taxon>
        <taxon>Kluyvera</taxon>
    </lineage>
</organism>
<evidence type="ECO:0008006" key="5">
    <source>
        <dbReference type="Google" id="ProtNLM"/>
    </source>
</evidence>
<dbReference type="Proteomes" id="UP000192521">
    <property type="component" value="Unassembled WGS sequence"/>
</dbReference>
<name>A0ABX3UK14_KLUIN</name>
<dbReference type="PANTHER" id="PTHR43477">
    <property type="entry name" value="DIHYDROANTICAPSIN 7-DEHYDROGENASE"/>
    <property type="match status" value="1"/>
</dbReference>